<proteinExistence type="predicted"/>
<feature type="chain" id="PRO_5022697236" description="Lipoprotein" evidence="1">
    <location>
        <begin position="20"/>
        <end position="142"/>
    </location>
</feature>
<protein>
    <recommendedName>
        <fullName evidence="4">Lipoprotein</fullName>
    </recommendedName>
</protein>
<dbReference type="RefSeq" id="WP_147627252.1">
    <property type="nucleotide sequence ID" value="NZ_CP042807.1"/>
</dbReference>
<evidence type="ECO:0000313" key="2">
    <source>
        <dbReference type="EMBL" id="QEE24702.1"/>
    </source>
</evidence>
<dbReference type="AlphaFoldDB" id="A0A5B9DXF1"/>
<evidence type="ECO:0000313" key="3">
    <source>
        <dbReference type="Proteomes" id="UP000321807"/>
    </source>
</evidence>
<evidence type="ECO:0000256" key="1">
    <source>
        <dbReference type="SAM" id="SignalP"/>
    </source>
</evidence>
<name>A0A5B9DXF1_9GAMM</name>
<dbReference type="KEGG" id="rgl:CS053_09450"/>
<gene>
    <name evidence="2" type="ORF">CS053_09450</name>
</gene>
<reference evidence="2 3" key="1">
    <citation type="submission" date="2019-08" db="EMBL/GenBank/DDBJ databases">
        <title>Complete genome sequence of Rhodanobacter glycinis strain T01E-68 isolated from tomato root.</title>
        <authorList>
            <person name="Weon H.-Y."/>
            <person name="Lee S.A."/>
        </authorList>
    </citation>
    <scope>NUCLEOTIDE SEQUENCE [LARGE SCALE GENOMIC DNA]</scope>
    <source>
        <strain evidence="2 3">T01E-68</strain>
    </source>
</reference>
<dbReference type="Proteomes" id="UP000321807">
    <property type="component" value="Chromosome"/>
</dbReference>
<evidence type="ECO:0008006" key="4">
    <source>
        <dbReference type="Google" id="ProtNLM"/>
    </source>
</evidence>
<accession>A0A5B9DXF1</accession>
<dbReference type="EMBL" id="CP042807">
    <property type="protein sequence ID" value="QEE24702.1"/>
    <property type="molecule type" value="Genomic_DNA"/>
</dbReference>
<sequence>MKRIIAGLAVLMLAGCATKQVRPSEAHFVPADRAIALQTPVDGGGAVTIVRDAGFLGGGCYAGVFVNGTLAAKLNPSEKVRLYLPAGRSIIGAHSMGAALCGMKIQARGERASEIIVTAGDNLFYRLALSTDGTVTVTPIAQ</sequence>
<dbReference type="PROSITE" id="PS51257">
    <property type="entry name" value="PROKAR_LIPOPROTEIN"/>
    <property type="match status" value="1"/>
</dbReference>
<keyword evidence="1" id="KW-0732">Signal</keyword>
<organism evidence="2 3">
    <name type="scientific">Rhodanobacter glycinis</name>
    <dbReference type="NCBI Taxonomy" id="582702"/>
    <lineage>
        <taxon>Bacteria</taxon>
        <taxon>Pseudomonadati</taxon>
        <taxon>Pseudomonadota</taxon>
        <taxon>Gammaproteobacteria</taxon>
        <taxon>Lysobacterales</taxon>
        <taxon>Rhodanobacteraceae</taxon>
        <taxon>Rhodanobacter</taxon>
    </lineage>
</organism>
<feature type="signal peptide" evidence="1">
    <location>
        <begin position="1"/>
        <end position="19"/>
    </location>
</feature>